<keyword evidence="3" id="KW-0472">Membrane</keyword>
<sequence length="203" mass="22390">MGKALSKLTSQKDEDKPILPANPAIASKVANYFSTDSSKPAHSCVPYEKAARTSFVTCPTCQGIGEIPQGLNSSAVAFDETHIHLNMTNVLNIFNSNFYPLTVTRLTAEVLHQASVVGQVTSSLHLHISPLASEQQNLYVAENQSPPCSFEYPLPYNKPHFVSRGSLTCSYLSHPQLLPFESFEYVDCRQNMSVPHLERPRPA</sequence>
<comment type="caution">
    <text evidence="3">The sequence shown here is derived from an EMBL/GenBank/DDBJ whole genome shotgun (WGS) entry which is preliminary data.</text>
</comment>
<dbReference type="PANTHER" id="PTHR28556">
    <property type="entry name" value="TRANSMEMBRANE PROTEIN 106B"/>
    <property type="match status" value="1"/>
</dbReference>
<dbReference type="EMBL" id="BAAFST010000011">
    <property type="protein sequence ID" value="GAB1296878.1"/>
    <property type="molecule type" value="Genomic_DNA"/>
</dbReference>
<evidence type="ECO:0000256" key="1">
    <source>
        <dbReference type="SAM" id="MobiDB-lite"/>
    </source>
</evidence>
<dbReference type="Proteomes" id="UP001623349">
    <property type="component" value="Unassembled WGS sequence"/>
</dbReference>
<evidence type="ECO:0000259" key="2">
    <source>
        <dbReference type="Pfam" id="PF07092"/>
    </source>
</evidence>
<dbReference type="PANTHER" id="PTHR28556:SF3">
    <property type="entry name" value="TRANSMEMBRANE PROTEIN 106A"/>
    <property type="match status" value="1"/>
</dbReference>
<dbReference type="InterPro" id="IPR048509">
    <property type="entry name" value="TMEM106_C"/>
</dbReference>
<proteinExistence type="predicted"/>
<keyword evidence="3" id="KW-0812">Transmembrane</keyword>
<accession>A0ABQ0FC94</accession>
<gene>
    <name evidence="3" type="ORF">APTSU1_001211300</name>
</gene>
<feature type="domain" description="Transmembrane protein 106 C-terminal" evidence="2">
    <location>
        <begin position="68"/>
        <end position="193"/>
    </location>
</feature>
<keyword evidence="4" id="KW-1185">Reference proteome</keyword>
<evidence type="ECO:0000313" key="4">
    <source>
        <dbReference type="Proteomes" id="UP001623349"/>
    </source>
</evidence>
<feature type="region of interest" description="Disordered" evidence="1">
    <location>
        <begin position="1"/>
        <end position="20"/>
    </location>
</feature>
<dbReference type="InterPro" id="IPR009790">
    <property type="entry name" value="TMEM106"/>
</dbReference>
<dbReference type="Pfam" id="PF07092">
    <property type="entry name" value="TMEM106"/>
    <property type="match status" value="1"/>
</dbReference>
<reference evidence="3 4" key="1">
    <citation type="submission" date="2024-08" db="EMBL/GenBank/DDBJ databases">
        <title>The draft genome of Apodemus speciosus.</title>
        <authorList>
            <person name="Nabeshima K."/>
            <person name="Suzuki S."/>
            <person name="Onuma M."/>
        </authorList>
    </citation>
    <scope>NUCLEOTIDE SEQUENCE [LARGE SCALE GENOMIC DNA]</scope>
    <source>
        <strain evidence="3">IB14-021</strain>
    </source>
</reference>
<protein>
    <submittedName>
        <fullName evidence="3">Transmembrane protein 106A</fullName>
    </submittedName>
</protein>
<name>A0ABQ0FC94_APOSI</name>
<evidence type="ECO:0000313" key="3">
    <source>
        <dbReference type="EMBL" id="GAB1296878.1"/>
    </source>
</evidence>
<organism evidence="3 4">
    <name type="scientific">Apodemus speciosus</name>
    <name type="common">Large Japanese field mouse</name>
    <dbReference type="NCBI Taxonomy" id="105296"/>
    <lineage>
        <taxon>Eukaryota</taxon>
        <taxon>Metazoa</taxon>
        <taxon>Chordata</taxon>
        <taxon>Craniata</taxon>
        <taxon>Vertebrata</taxon>
        <taxon>Euteleostomi</taxon>
        <taxon>Mammalia</taxon>
        <taxon>Eutheria</taxon>
        <taxon>Euarchontoglires</taxon>
        <taxon>Glires</taxon>
        <taxon>Rodentia</taxon>
        <taxon>Myomorpha</taxon>
        <taxon>Muroidea</taxon>
        <taxon>Muridae</taxon>
        <taxon>Murinae</taxon>
        <taxon>Apodemus</taxon>
    </lineage>
</organism>